<reference evidence="4" key="1">
    <citation type="submission" date="2020-03" db="EMBL/GenBank/DDBJ databases">
        <title>Genome sequences of seven Enterobacteriaceae strains isolated from Canadian wastewater treatment facilities.</title>
        <authorList>
            <person name="Huang H."/>
            <person name="Chmara J.T."/>
            <person name="Duceppe M.-O."/>
        </authorList>
    </citation>
    <scope>NUCLEOTIDE SEQUENCE [LARGE SCALE GENOMIC DNA]</scope>
    <source>
        <strain evidence="4">Biosolid 3</strain>
    </source>
</reference>
<dbReference type="Proteomes" id="UP000503464">
    <property type="component" value="Chromosome"/>
</dbReference>
<evidence type="ECO:0000313" key="4">
    <source>
        <dbReference type="Proteomes" id="UP000503464"/>
    </source>
</evidence>
<feature type="domain" description="Protein CR006 P-loop" evidence="2">
    <location>
        <begin position="18"/>
        <end position="708"/>
    </location>
</feature>
<dbReference type="Pfam" id="PF13166">
    <property type="entry name" value="AAA_13"/>
    <property type="match status" value="1"/>
</dbReference>
<dbReference type="InterPro" id="IPR027417">
    <property type="entry name" value="P-loop_NTPase"/>
</dbReference>
<dbReference type="GO" id="GO:0006302">
    <property type="term" value="P:double-strand break repair"/>
    <property type="evidence" value="ECO:0007669"/>
    <property type="project" value="TreeGrafter"/>
</dbReference>
<evidence type="ECO:0000259" key="2">
    <source>
        <dbReference type="Pfam" id="PF13166"/>
    </source>
</evidence>
<evidence type="ECO:0000256" key="1">
    <source>
        <dbReference type="SAM" id="Coils"/>
    </source>
</evidence>
<proteinExistence type="predicted"/>
<sequence>MNLLKIKGVTSYSNQNFVTLDLSKRINLIYGQNGSGKSTISNYFYEPGNSNFSECESNFNANFKYVVYNQRFIEDNFYTKEGQPGVFTLSKENAELEKTIKDKDREKSDLLIKFKTIEADIKTNEEREKAEIENCTNKIWDKFDPIRQTSLRELMKGNLRIASFFTKVASEKKPQEINLALLANEYDGLIKHKGVLLSTIVEPTQPKLTEDEVKLLAEPVLSSGSSYLSELITKLNNLDWVKIGYDNYIFGKKCPFCQSDTIDENIKLQLKSLFDQSYIDRINKIENLKKKYNTATQQYLSDLTTMLENNPPTVEIKKPTTLSIIKIKIASNLSKFDEKLKSPRTEIFLESLNDEIEEISKYVQQLNKEITEINNKTRKFTESESEIQKRLWSGLKFASQDILSLHTSSLKAISDKVTDLKTNAELIKKQGVTLRNEIITLRSQVSNIEDTIDKINRNLKILGISGFEIRKTQDTDYYTIARGNNVGSSVYKSLSEGEKTLITLLYFLELCKGKTNTLESEDKETLVVIDDPISSLSQNYVYDVASFIHYEIIKEDKLSKIVILTHNLFFFHELLKLAPKNSTTFTKNYTLYRVIKSEFTSIEEISKKELQNEYQALWQILRDAKVGKVHGLVIPNIMRNILEYYFSFVHKSDRLEEELCKLTSEQGDSQFRSFYRFINRGSHSDSTNITEIGSVSPEIYLELFKKVFIATGDDSHYIKMMDELENELQ</sequence>
<evidence type="ECO:0000313" key="3">
    <source>
        <dbReference type="EMBL" id="QKJ59381.2"/>
    </source>
</evidence>
<feature type="coiled-coil region" evidence="1">
    <location>
        <begin position="86"/>
        <end position="113"/>
    </location>
</feature>
<feature type="coiled-coil region" evidence="1">
    <location>
        <begin position="349"/>
        <end position="383"/>
    </location>
</feature>
<accession>A0AAE7EIZ2</accession>
<dbReference type="InterPro" id="IPR026866">
    <property type="entry name" value="CR006_AAA"/>
</dbReference>
<dbReference type="SUPFAM" id="SSF52540">
    <property type="entry name" value="P-loop containing nucleoside triphosphate hydrolases"/>
    <property type="match status" value="1"/>
</dbReference>
<dbReference type="PANTHER" id="PTHR32182:SF22">
    <property type="entry name" value="ATP-DEPENDENT ENDONUCLEASE, OLD FAMILY-RELATED"/>
    <property type="match status" value="1"/>
</dbReference>
<dbReference type="Gene3D" id="3.40.50.300">
    <property type="entry name" value="P-loop containing nucleotide triphosphate hydrolases"/>
    <property type="match status" value="2"/>
</dbReference>
<organism evidence="3 4">
    <name type="scientific">Serratia fonticola</name>
    <dbReference type="NCBI Taxonomy" id="47917"/>
    <lineage>
        <taxon>Bacteria</taxon>
        <taxon>Pseudomonadati</taxon>
        <taxon>Pseudomonadota</taxon>
        <taxon>Gammaproteobacteria</taxon>
        <taxon>Enterobacterales</taxon>
        <taxon>Yersiniaceae</taxon>
        <taxon>Serratia</taxon>
    </lineage>
</organism>
<keyword evidence="1" id="KW-0175">Coiled coil</keyword>
<feature type="coiled-coil region" evidence="1">
    <location>
        <begin position="410"/>
        <end position="458"/>
    </location>
</feature>
<dbReference type="RefSeq" id="WP_221035463.1">
    <property type="nucleotide sequence ID" value="NZ_CP054160.3"/>
</dbReference>
<dbReference type="EMBL" id="CP054160">
    <property type="protein sequence ID" value="QKJ59381.2"/>
    <property type="molecule type" value="Genomic_DNA"/>
</dbReference>
<name>A0AAE7EIZ2_SERFO</name>
<dbReference type="PANTHER" id="PTHR32182">
    <property type="entry name" value="DNA REPLICATION AND REPAIR PROTEIN RECF"/>
    <property type="match status" value="1"/>
</dbReference>
<dbReference type="AlphaFoldDB" id="A0AAE7EIZ2"/>
<dbReference type="GO" id="GO:0000731">
    <property type="term" value="P:DNA synthesis involved in DNA repair"/>
    <property type="evidence" value="ECO:0007669"/>
    <property type="project" value="TreeGrafter"/>
</dbReference>
<protein>
    <submittedName>
        <fullName evidence="3">AAA family ATPase</fullName>
    </submittedName>
</protein>
<gene>
    <name evidence="3" type="ORF">G9399_14865</name>
</gene>